<evidence type="ECO:0000256" key="3">
    <source>
        <dbReference type="ARBA" id="ARBA00022475"/>
    </source>
</evidence>
<feature type="domain" description="ABC transmembrane type-1" evidence="11">
    <location>
        <begin position="32"/>
        <end position="314"/>
    </location>
</feature>
<keyword evidence="4 9" id="KW-0812">Transmembrane</keyword>
<dbReference type="Gene3D" id="1.20.1560.10">
    <property type="entry name" value="ABC transporter type 1, transmembrane domain"/>
    <property type="match status" value="1"/>
</dbReference>
<evidence type="ECO:0000259" key="10">
    <source>
        <dbReference type="PROSITE" id="PS50893"/>
    </source>
</evidence>
<dbReference type="InterPro" id="IPR039421">
    <property type="entry name" value="Type_1_exporter"/>
</dbReference>
<evidence type="ECO:0000313" key="12">
    <source>
        <dbReference type="EMBL" id="HGY54847.1"/>
    </source>
</evidence>
<evidence type="ECO:0000256" key="5">
    <source>
        <dbReference type="ARBA" id="ARBA00022741"/>
    </source>
</evidence>
<protein>
    <submittedName>
        <fullName evidence="12">ABC transporter ATP-binding protein</fullName>
    </submittedName>
</protein>
<dbReference type="PROSITE" id="PS50893">
    <property type="entry name" value="ABC_TRANSPORTER_2"/>
    <property type="match status" value="1"/>
</dbReference>
<dbReference type="GO" id="GO:0015421">
    <property type="term" value="F:ABC-type oligopeptide transporter activity"/>
    <property type="evidence" value="ECO:0007669"/>
    <property type="project" value="TreeGrafter"/>
</dbReference>
<proteinExistence type="predicted"/>
<evidence type="ECO:0000256" key="2">
    <source>
        <dbReference type="ARBA" id="ARBA00022448"/>
    </source>
</evidence>
<evidence type="ECO:0000259" key="11">
    <source>
        <dbReference type="PROSITE" id="PS50929"/>
    </source>
</evidence>
<dbReference type="InterPro" id="IPR003439">
    <property type="entry name" value="ABC_transporter-like_ATP-bd"/>
</dbReference>
<dbReference type="CDD" id="cd03254">
    <property type="entry name" value="ABCC_Glucan_exporter_like"/>
    <property type="match status" value="1"/>
</dbReference>
<name>A0A7V4UCK6_CALAY</name>
<comment type="caution">
    <text evidence="12">The sequence shown here is derived from an EMBL/GenBank/DDBJ whole genome shotgun (WGS) entry which is preliminary data.</text>
</comment>
<organism evidence="12">
    <name type="scientific">Caldithrix abyssi</name>
    <dbReference type="NCBI Taxonomy" id="187145"/>
    <lineage>
        <taxon>Bacteria</taxon>
        <taxon>Pseudomonadati</taxon>
        <taxon>Calditrichota</taxon>
        <taxon>Calditrichia</taxon>
        <taxon>Calditrichales</taxon>
        <taxon>Calditrichaceae</taxon>
        <taxon>Caldithrix</taxon>
    </lineage>
</organism>
<feature type="domain" description="ABC transporter" evidence="10">
    <location>
        <begin position="348"/>
        <end position="582"/>
    </location>
</feature>
<accession>A0A7V4UCK6</accession>
<dbReference type="PANTHER" id="PTHR43394">
    <property type="entry name" value="ATP-DEPENDENT PERMEASE MDL1, MITOCHONDRIAL"/>
    <property type="match status" value="1"/>
</dbReference>
<dbReference type="GO" id="GO:0016887">
    <property type="term" value="F:ATP hydrolysis activity"/>
    <property type="evidence" value="ECO:0007669"/>
    <property type="project" value="InterPro"/>
</dbReference>
<feature type="transmembrane region" description="Helical" evidence="9">
    <location>
        <begin position="147"/>
        <end position="165"/>
    </location>
</feature>
<feature type="transmembrane region" description="Helical" evidence="9">
    <location>
        <begin position="249"/>
        <end position="270"/>
    </location>
</feature>
<keyword evidence="6 12" id="KW-0067">ATP-binding</keyword>
<keyword evidence="2" id="KW-0813">Transport</keyword>
<dbReference type="SMART" id="SM00382">
    <property type="entry name" value="AAA"/>
    <property type="match status" value="1"/>
</dbReference>
<feature type="transmembrane region" description="Helical" evidence="9">
    <location>
        <begin position="171"/>
        <end position="189"/>
    </location>
</feature>
<evidence type="ECO:0000256" key="9">
    <source>
        <dbReference type="SAM" id="Phobius"/>
    </source>
</evidence>
<keyword evidence="5" id="KW-0547">Nucleotide-binding</keyword>
<evidence type="ECO:0000256" key="4">
    <source>
        <dbReference type="ARBA" id="ARBA00022692"/>
    </source>
</evidence>
<evidence type="ECO:0000256" key="6">
    <source>
        <dbReference type="ARBA" id="ARBA00022840"/>
    </source>
</evidence>
<dbReference type="SUPFAM" id="SSF52540">
    <property type="entry name" value="P-loop containing nucleoside triphosphate hydrolases"/>
    <property type="match status" value="1"/>
</dbReference>
<evidence type="ECO:0000256" key="1">
    <source>
        <dbReference type="ARBA" id="ARBA00004651"/>
    </source>
</evidence>
<dbReference type="Gene3D" id="3.40.50.300">
    <property type="entry name" value="P-loop containing nucleotide triphosphate hydrolases"/>
    <property type="match status" value="1"/>
</dbReference>
<dbReference type="Pfam" id="PF00664">
    <property type="entry name" value="ABC_membrane"/>
    <property type="match status" value="1"/>
</dbReference>
<evidence type="ECO:0000256" key="8">
    <source>
        <dbReference type="ARBA" id="ARBA00023136"/>
    </source>
</evidence>
<keyword evidence="3" id="KW-1003">Cell membrane</keyword>
<dbReference type="AlphaFoldDB" id="A0A7V4UCK6"/>
<dbReference type="FunFam" id="3.40.50.300:FF:000287">
    <property type="entry name" value="Multidrug ABC transporter ATP-binding protein"/>
    <property type="match status" value="1"/>
</dbReference>
<dbReference type="EMBL" id="DRQG01000034">
    <property type="protein sequence ID" value="HGY54847.1"/>
    <property type="molecule type" value="Genomic_DNA"/>
</dbReference>
<dbReference type="InterPro" id="IPR036640">
    <property type="entry name" value="ABC1_TM_sf"/>
</dbReference>
<dbReference type="Pfam" id="PF00005">
    <property type="entry name" value="ABC_tran"/>
    <property type="match status" value="1"/>
</dbReference>
<feature type="transmembrane region" description="Helical" evidence="9">
    <location>
        <begin position="30"/>
        <end position="52"/>
    </location>
</feature>
<feature type="transmembrane region" description="Helical" evidence="9">
    <location>
        <begin position="72"/>
        <end position="92"/>
    </location>
</feature>
<reference evidence="12" key="1">
    <citation type="journal article" date="2020" name="mSystems">
        <title>Genome- and Community-Level Interaction Insights into Carbon Utilization and Element Cycling Functions of Hydrothermarchaeota in Hydrothermal Sediment.</title>
        <authorList>
            <person name="Zhou Z."/>
            <person name="Liu Y."/>
            <person name="Xu W."/>
            <person name="Pan J."/>
            <person name="Luo Z.H."/>
            <person name="Li M."/>
        </authorList>
    </citation>
    <scope>NUCLEOTIDE SEQUENCE [LARGE SCALE GENOMIC DNA]</scope>
    <source>
        <strain evidence="12">HyVt-577</strain>
    </source>
</reference>
<sequence length="592" mass="68054">MIQDDDIQGKIYDRRLFRRMMAYMVPYRHILAGAVGMIIIAAVLQLVGPLITKLAIDDYIATGDLNGLNKLVVIYFSVLILTFFIQYFQAYLTQYLGQKLMYDLRSEIFTHLQSLSLRFFDRNPVGRLMTRVTSDVESLNQMFTQGVVNIFGDLFLLLGIVSAMLYINWKLALWTFAIIPVLFLITHIFKTKVRVAFRQVRKWLAQINTLLQENITGMRIVQVFNREEENFKQFSRVNAQYTRAYVRMIFYYAVFYPAIEVVSAVAIALVLWRGGMMRLEEAVSYGTLVAFIQFAEKFFRPISDLSEKYNVLQGAMAASERIFKLLDTNPDITNPSDSYRPEQVNGEIVFDKVWFAYNEEDYVLRDISFRIAAGESIAVVGHTGAGKTSMINLLSRQYDINRGEILLDGVDVRRWDLPALRGSMALVLQDVFLFSDTIMENIRLGNKDISDGDVVAACKKVYAHEFIEQLPRKYETVLTERGLSLSMGQRQLLAFARAIACNPRILILDEATSNIDSETEQLIQKAMTVMMQERTSIVIAHRLSTIQHADRILLFHKGKLREQGTHEQLMSQKGLYFQLYQLQYKDQQVLTG</sequence>
<dbReference type="InterPro" id="IPR027417">
    <property type="entry name" value="P-loop_NTPase"/>
</dbReference>
<evidence type="ECO:0000256" key="7">
    <source>
        <dbReference type="ARBA" id="ARBA00022989"/>
    </source>
</evidence>
<dbReference type="Proteomes" id="UP000885779">
    <property type="component" value="Unassembled WGS sequence"/>
</dbReference>
<dbReference type="InterPro" id="IPR003593">
    <property type="entry name" value="AAA+_ATPase"/>
</dbReference>
<dbReference type="FunFam" id="1.20.1560.10:FF:000011">
    <property type="entry name" value="Multidrug ABC transporter ATP-binding protein"/>
    <property type="match status" value="1"/>
</dbReference>
<keyword evidence="7 9" id="KW-1133">Transmembrane helix</keyword>
<comment type="subcellular location">
    <subcellularLocation>
        <location evidence="1">Cell membrane</location>
        <topology evidence="1">Multi-pass membrane protein</topology>
    </subcellularLocation>
</comment>
<dbReference type="GO" id="GO:0005886">
    <property type="term" value="C:plasma membrane"/>
    <property type="evidence" value="ECO:0007669"/>
    <property type="project" value="UniProtKB-SubCell"/>
</dbReference>
<dbReference type="CDD" id="cd18544">
    <property type="entry name" value="ABC_6TM_TmrA_like"/>
    <property type="match status" value="1"/>
</dbReference>
<keyword evidence="8 9" id="KW-0472">Membrane</keyword>
<gene>
    <name evidence="12" type="ORF">ENK44_04015</name>
</gene>
<dbReference type="PROSITE" id="PS50929">
    <property type="entry name" value="ABC_TM1F"/>
    <property type="match status" value="1"/>
</dbReference>
<dbReference type="SUPFAM" id="SSF90123">
    <property type="entry name" value="ABC transporter transmembrane region"/>
    <property type="match status" value="1"/>
</dbReference>
<dbReference type="GO" id="GO:0005524">
    <property type="term" value="F:ATP binding"/>
    <property type="evidence" value="ECO:0007669"/>
    <property type="project" value="UniProtKB-KW"/>
</dbReference>
<dbReference type="InterPro" id="IPR011527">
    <property type="entry name" value="ABC1_TM_dom"/>
</dbReference>
<dbReference type="PANTHER" id="PTHR43394:SF1">
    <property type="entry name" value="ATP-BINDING CASSETTE SUB-FAMILY B MEMBER 10, MITOCHONDRIAL"/>
    <property type="match status" value="1"/>
</dbReference>